<dbReference type="GeneID" id="5479394"/>
<dbReference type="EMBL" id="AK440818">
    <property type="protein sequence ID" value="BAN64612.1"/>
    <property type="molecule type" value="mRNA"/>
</dbReference>
<dbReference type="VEuPathDB" id="PiroplasmaDB:BBOV_III000140"/>
<reference evidence="3" key="5">
    <citation type="journal article" date="2021" name="Int. J. Parasitol.">
        <title>Comparative analysis of gene expression between Babesia bovis blood stages and kinetes allowed by improved genome annotation.</title>
        <authorList>
            <person name="Ueti M.W."/>
            <person name="Johnson W.C."/>
            <person name="Kappmeyer L.S."/>
            <person name="Herndon D.R."/>
            <person name="Mousel M.R."/>
            <person name="Reif K.E."/>
            <person name="Taus N.S."/>
            <person name="Ifeonu O.O."/>
            <person name="Silva J.C."/>
            <person name="Suarez C.E."/>
            <person name="Brayton K.A."/>
        </authorList>
    </citation>
    <scope>NUCLEOTIDE SEQUENCE [LARGE SCALE GENOMIC DNA]</scope>
</reference>
<gene>
    <name evidence="1 2" type="ORF">BBOV_III000140</name>
</gene>
<evidence type="ECO:0000313" key="3">
    <source>
        <dbReference type="Proteomes" id="UP000002173"/>
    </source>
</evidence>
<keyword evidence="3" id="KW-1185">Reference proteome</keyword>
<dbReference type="KEGG" id="bbo:BBOV_III000140"/>
<reference evidence="2 3" key="1">
    <citation type="journal article" date="2007" name="PLoS Pathog.">
        <title>Genome sequence of Babesia bovis and comparative analysis of apicomplexan hemoprotozoa.</title>
        <authorList>
            <person name="Brayton K.A."/>
            <person name="Lau A.O.T."/>
            <person name="Herndon D.R."/>
            <person name="Hannick L."/>
            <person name="Kappmeyer L.S."/>
            <person name="Berens S.J."/>
            <person name="Bidwell S.L."/>
            <person name="Brown W.C."/>
            <person name="Crabtree J."/>
            <person name="Fadrosh D."/>
            <person name="Feldblum T."/>
            <person name="Forberger H.A."/>
            <person name="Haas B.J."/>
            <person name="Howell J.M."/>
            <person name="Khouri H."/>
            <person name="Koo H."/>
            <person name="Mann D.J."/>
            <person name="Norimine J."/>
            <person name="Paulsen I.T."/>
            <person name="Radune D."/>
            <person name="Ren Q."/>
            <person name="Smith R.K. Jr."/>
            <person name="Suarez C.E."/>
            <person name="White O."/>
            <person name="Wortman J.R."/>
            <person name="Knowles D.P. Jr."/>
            <person name="McElwain T.F."/>
            <person name="Nene V.M."/>
        </authorList>
    </citation>
    <scope>NUCLEOTIDE SEQUENCE [LARGE SCALE GENOMIC DNA]</scope>
    <source>
        <strain evidence="2">T2Bo</strain>
    </source>
</reference>
<sequence length="177" mass="21556">MLTSLYVYRGLRYWNNLTGLNRFHTLGRLQSFPRNSRICDHVNETSFNLTVIASSSPCLKRFYTPTRHINWIGIKKRWRCEEILMKKRKHKFHSRVGMRFRLTRFGWERLQKGRKGNKLHLSIKQRRNKKRIRFVSRHDLVKLTRQMPSYRFVIRDPTTNYNPNSQILRKKINSYFA</sequence>
<organism evidence="2 3">
    <name type="scientific">Babesia bovis</name>
    <dbReference type="NCBI Taxonomy" id="5865"/>
    <lineage>
        <taxon>Eukaryota</taxon>
        <taxon>Sar</taxon>
        <taxon>Alveolata</taxon>
        <taxon>Apicomplexa</taxon>
        <taxon>Aconoidasida</taxon>
        <taxon>Piroplasmida</taxon>
        <taxon>Babesiidae</taxon>
        <taxon>Babesia</taxon>
    </lineage>
</organism>
<evidence type="ECO:0000313" key="1">
    <source>
        <dbReference type="EMBL" id="BAN64612.1"/>
    </source>
</evidence>
<dbReference type="EMBL" id="AAXT01000001">
    <property type="protein sequence ID" value="EDO07583.1"/>
    <property type="molecule type" value="Genomic_DNA"/>
</dbReference>
<name>A7ALZ9_BABBO</name>
<dbReference type="FunCoup" id="A7ALZ9">
    <property type="interactions" value="1"/>
</dbReference>
<dbReference type="Proteomes" id="UP000002173">
    <property type="component" value="Unassembled WGS sequence"/>
</dbReference>
<accession>A7ALZ9</accession>
<reference evidence="3" key="4">
    <citation type="journal article" date="2020" name="Data Brief">
        <title>Transcriptome dataset of Babesia bovis life stages within vertebrate and invertebrate hosts.</title>
        <authorList>
            <person name="Ueti M.W."/>
            <person name="Johnson W.C."/>
            <person name="Kappmeyer L.S."/>
            <person name="Herndon D.R."/>
            <person name="Mousel M.R."/>
            <person name="Reif K.E."/>
            <person name="Taus N.S."/>
            <person name="Ifeonu O.O."/>
            <person name="Silva J.C."/>
            <person name="Suarez C.E."/>
            <person name="Brayton K.A."/>
        </authorList>
    </citation>
    <scope>NUCLEOTIDE SEQUENCE [LARGE SCALE GENOMIC DNA]</scope>
</reference>
<evidence type="ECO:0000313" key="2">
    <source>
        <dbReference type="EMBL" id="EDO07583.1"/>
    </source>
</evidence>
<proteinExistence type="evidence at transcript level"/>
<dbReference type="OMA" id="WILIRFR"/>
<protein>
    <submittedName>
        <fullName evidence="2">Uncharacterized protein</fullName>
    </submittedName>
</protein>
<dbReference type="AlphaFoldDB" id="A7ALZ9"/>
<dbReference type="RefSeq" id="XP_001611151.1">
    <property type="nucleotide sequence ID" value="XM_001611101.1"/>
</dbReference>
<dbReference type="eggNOG" id="ENOG502QXK1">
    <property type="taxonomic scope" value="Eukaryota"/>
</dbReference>
<reference evidence="1" key="3">
    <citation type="journal article" date="2014" name="BMC Genomics">
        <title>The Babesia bovis gene and promoter model: an update from full-length EST analysis.</title>
        <authorList>
            <person name="Yamagishi J."/>
            <person name="Wakaguri H."/>
            <person name="Yokoyama N."/>
            <person name="Yamashita R."/>
            <person name="Suzuki Y."/>
            <person name="Xuan X."/>
            <person name="Igarashi I."/>
        </authorList>
    </citation>
    <scope>NUCLEOTIDE SEQUENCE</scope>
    <source>
        <strain evidence="1">Texas</strain>
    </source>
</reference>
<reference evidence="2" key="2">
    <citation type="submission" date="2007-08" db="EMBL/GenBank/DDBJ databases">
        <authorList>
            <person name="Nene V."/>
        </authorList>
    </citation>
    <scope>NUCLEOTIDE SEQUENCE</scope>
    <source>
        <strain evidence="2">T2Bo</strain>
    </source>
</reference>